<protein>
    <submittedName>
        <fullName evidence="2">Uncharacterized protein</fullName>
    </submittedName>
</protein>
<keyword evidence="1" id="KW-0812">Transmembrane</keyword>
<dbReference type="EMBL" id="PYLZ01000004">
    <property type="protein sequence ID" value="PSW24803.1"/>
    <property type="molecule type" value="Genomic_DNA"/>
</dbReference>
<keyword evidence="1" id="KW-0472">Membrane</keyword>
<proteinExistence type="predicted"/>
<accession>A0A0J8Y1Z9</accession>
<dbReference type="RefSeq" id="WP_048897942.1">
    <property type="nucleotide sequence ID" value="NZ_AP024853.1"/>
</dbReference>
<name>A0A0J8Y1Z9_9GAMM</name>
<sequence>MSINNSEVAMNRFITWLGGTVFAAVLAMSLGWITNPFDKRCNFEGTTIYIYHSAKQRGLAASIEDKLFNCNVDVQVKSSSYPQEEPNLRYYVESDKEKAIQLQRVINAAVSEHAELNVRFELNSRVDAMKVDRENRFHVYF</sequence>
<evidence type="ECO:0000313" key="3">
    <source>
        <dbReference type="Proteomes" id="UP000240481"/>
    </source>
</evidence>
<keyword evidence="1" id="KW-1133">Transmembrane helix</keyword>
<evidence type="ECO:0000256" key="1">
    <source>
        <dbReference type="SAM" id="Phobius"/>
    </source>
</evidence>
<gene>
    <name evidence="2" type="ORF">C9I94_08265</name>
</gene>
<feature type="transmembrane region" description="Helical" evidence="1">
    <location>
        <begin position="13"/>
        <end position="33"/>
    </location>
</feature>
<organism evidence="2 3">
    <name type="scientific">Photobacterium swingsii</name>
    <dbReference type="NCBI Taxonomy" id="680026"/>
    <lineage>
        <taxon>Bacteria</taxon>
        <taxon>Pseudomonadati</taxon>
        <taxon>Pseudomonadota</taxon>
        <taxon>Gammaproteobacteria</taxon>
        <taxon>Vibrionales</taxon>
        <taxon>Vibrionaceae</taxon>
        <taxon>Photobacterium</taxon>
    </lineage>
</organism>
<dbReference type="Proteomes" id="UP000240481">
    <property type="component" value="Unassembled WGS sequence"/>
</dbReference>
<evidence type="ECO:0000313" key="2">
    <source>
        <dbReference type="EMBL" id="PSW24803.1"/>
    </source>
</evidence>
<comment type="caution">
    <text evidence="2">The sequence shown here is derived from an EMBL/GenBank/DDBJ whole genome shotgun (WGS) entry which is preliminary data.</text>
</comment>
<dbReference type="AlphaFoldDB" id="A0A0J8Y1Z9"/>
<keyword evidence="3" id="KW-1185">Reference proteome</keyword>
<reference evidence="2 3" key="1">
    <citation type="submission" date="2018-01" db="EMBL/GenBank/DDBJ databases">
        <title>Whole genome sequencing of Histamine producing bacteria.</title>
        <authorList>
            <person name="Butler K."/>
        </authorList>
    </citation>
    <scope>NUCLEOTIDE SEQUENCE [LARGE SCALE GENOMIC DNA]</scope>
    <source>
        <strain evidence="2 3">DSM 24669</strain>
    </source>
</reference>